<organism evidence="1 2">
    <name type="scientific">Hohenbuehelia grisea</name>
    <dbReference type="NCBI Taxonomy" id="104357"/>
    <lineage>
        <taxon>Eukaryota</taxon>
        <taxon>Fungi</taxon>
        <taxon>Dikarya</taxon>
        <taxon>Basidiomycota</taxon>
        <taxon>Agaricomycotina</taxon>
        <taxon>Agaricomycetes</taxon>
        <taxon>Agaricomycetidae</taxon>
        <taxon>Agaricales</taxon>
        <taxon>Pleurotineae</taxon>
        <taxon>Pleurotaceae</taxon>
        <taxon>Hohenbuehelia</taxon>
    </lineage>
</organism>
<accession>A0ABR3JNA6</accession>
<name>A0ABR3JNA6_9AGAR</name>
<protein>
    <submittedName>
        <fullName evidence="1">Uncharacterized protein</fullName>
    </submittedName>
</protein>
<comment type="caution">
    <text evidence="1">The sequence shown here is derived from an EMBL/GenBank/DDBJ whole genome shotgun (WGS) entry which is preliminary data.</text>
</comment>
<dbReference type="EMBL" id="JASNQZ010000006">
    <property type="protein sequence ID" value="KAL0957099.1"/>
    <property type="molecule type" value="Genomic_DNA"/>
</dbReference>
<gene>
    <name evidence="1" type="ORF">HGRIS_003192</name>
</gene>
<evidence type="ECO:0000313" key="2">
    <source>
        <dbReference type="Proteomes" id="UP001556367"/>
    </source>
</evidence>
<reference evidence="2" key="1">
    <citation type="submission" date="2024-06" db="EMBL/GenBank/DDBJ databases">
        <title>Multi-omics analyses provide insights into the biosynthesis of the anticancer antibiotic pleurotin in Hohenbuehelia grisea.</title>
        <authorList>
            <person name="Weaver J.A."/>
            <person name="Alberti F."/>
        </authorList>
    </citation>
    <scope>NUCLEOTIDE SEQUENCE [LARGE SCALE GENOMIC DNA]</scope>
    <source>
        <strain evidence="2">T-177</strain>
    </source>
</reference>
<dbReference type="Proteomes" id="UP001556367">
    <property type="component" value="Unassembled WGS sequence"/>
</dbReference>
<proteinExistence type="predicted"/>
<sequence length="63" mass="7113">MLMHDYRSKTSIKGSEPRHSEYQHRMVLVDALSAREAALKAISGVWFVPDRALLSTQRSLLAS</sequence>
<evidence type="ECO:0000313" key="1">
    <source>
        <dbReference type="EMBL" id="KAL0957099.1"/>
    </source>
</evidence>
<keyword evidence="2" id="KW-1185">Reference proteome</keyword>